<protein>
    <submittedName>
        <fullName evidence="3">DUF725 domain-containing protein</fullName>
    </submittedName>
</protein>
<dbReference type="Proteomes" id="UP000271162">
    <property type="component" value="Unassembled WGS sequence"/>
</dbReference>
<dbReference type="AlphaFoldDB" id="A0A0N4Y007"/>
<gene>
    <name evidence="1" type="ORF">NBR_LOCUS8821</name>
</gene>
<organism evidence="3">
    <name type="scientific">Nippostrongylus brasiliensis</name>
    <name type="common">Rat hookworm</name>
    <dbReference type="NCBI Taxonomy" id="27835"/>
    <lineage>
        <taxon>Eukaryota</taxon>
        <taxon>Metazoa</taxon>
        <taxon>Ecdysozoa</taxon>
        <taxon>Nematoda</taxon>
        <taxon>Chromadorea</taxon>
        <taxon>Rhabditida</taxon>
        <taxon>Rhabditina</taxon>
        <taxon>Rhabditomorpha</taxon>
        <taxon>Strongyloidea</taxon>
        <taxon>Heligmosomidae</taxon>
        <taxon>Nippostrongylus</taxon>
    </lineage>
</organism>
<reference evidence="3" key="1">
    <citation type="submission" date="2017-02" db="UniProtKB">
        <authorList>
            <consortium name="WormBaseParasite"/>
        </authorList>
    </citation>
    <scope>IDENTIFICATION</scope>
</reference>
<evidence type="ECO:0000313" key="3">
    <source>
        <dbReference type="WBParaSite" id="NBR_0000882001-mRNA-1"/>
    </source>
</evidence>
<name>A0A0N4Y007_NIPBR</name>
<keyword evidence="2" id="KW-1185">Reference proteome</keyword>
<evidence type="ECO:0000313" key="2">
    <source>
        <dbReference type="Proteomes" id="UP000271162"/>
    </source>
</evidence>
<proteinExistence type="predicted"/>
<sequence length="355" mass="39307">MLSVPQFFGVAAVLLISDAEKANSVVRRDCASKYPTVCLYVQLAKEANDRALNFTRHLKKEFYGKDNDIIDTLLKAEEYLKTILEGRTTNLTSELINALELELVVHEYVFVFCQDETTCEVISIQIGKSIENLIMALERAEPEKADDIHEKYNDVFGKKGYRTGKYDDDITYVGEDVSEIFDSNDDAAPTPVGTASCEDSEDELCAHINAAHSGNVEAMLLLTDDTNAAAKDALMEVNELLFKLLNDNTSESLFETLKQALEKELSALTTLNTDSSVTDYCVRCTIACHDVKFAVKEIMLAIMEAETNDDKKVEIRAVAEKTPVSPAKGTDTCDSDSDTISRGRLVLKTVKGNDH</sequence>
<evidence type="ECO:0000313" key="1">
    <source>
        <dbReference type="EMBL" id="VDL72410.1"/>
    </source>
</evidence>
<reference evidence="1 2" key="2">
    <citation type="submission" date="2018-11" db="EMBL/GenBank/DDBJ databases">
        <authorList>
            <consortium name="Pathogen Informatics"/>
        </authorList>
    </citation>
    <scope>NUCLEOTIDE SEQUENCE [LARGE SCALE GENOMIC DNA]</scope>
</reference>
<dbReference type="EMBL" id="UYSL01020056">
    <property type="protein sequence ID" value="VDL72410.1"/>
    <property type="molecule type" value="Genomic_DNA"/>
</dbReference>
<dbReference type="WBParaSite" id="NBR_0000882001-mRNA-1">
    <property type="protein sequence ID" value="NBR_0000882001-mRNA-1"/>
    <property type="gene ID" value="NBR_0000882001"/>
</dbReference>
<accession>A0A0N4Y007</accession>